<dbReference type="SMART" id="SM00382">
    <property type="entry name" value="AAA"/>
    <property type="match status" value="1"/>
</dbReference>
<protein>
    <submittedName>
        <fullName evidence="9">ABC-type bacteriocin/lantibiotic exporter, contains an N-terminal double-glycine peptidase domain</fullName>
    </submittedName>
</protein>
<feature type="transmembrane region" description="Helical" evidence="7">
    <location>
        <begin position="157"/>
        <end position="177"/>
    </location>
</feature>
<keyword evidence="5 7" id="KW-1133">Transmembrane helix</keyword>
<dbReference type="OrthoDB" id="5906586at2"/>
<dbReference type="PANTHER" id="PTHR43850">
    <property type="entry name" value="ABC TRANSPORTER ATP-BINDING PROTEIN MA_4021-RELATED"/>
    <property type="match status" value="1"/>
</dbReference>
<feature type="domain" description="ABC transporter" evidence="8">
    <location>
        <begin position="433"/>
        <end position="644"/>
    </location>
</feature>
<keyword evidence="10" id="KW-1185">Reference proteome</keyword>
<dbReference type="Gene3D" id="3.40.50.300">
    <property type="entry name" value="P-loop containing nucleotide triphosphate hydrolases"/>
    <property type="match status" value="1"/>
</dbReference>
<feature type="transmembrane region" description="Helical" evidence="7">
    <location>
        <begin position="367"/>
        <end position="389"/>
    </location>
</feature>
<evidence type="ECO:0000256" key="6">
    <source>
        <dbReference type="ARBA" id="ARBA00023136"/>
    </source>
</evidence>
<dbReference type="SUPFAM" id="SSF52540">
    <property type="entry name" value="P-loop containing nucleoside triphosphate hydrolases"/>
    <property type="match status" value="1"/>
</dbReference>
<comment type="subcellular location">
    <subcellularLocation>
        <location evidence="1">Cell membrane</location>
        <topology evidence="1">Multi-pass membrane protein</topology>
    </subcellularLocation>
</comment>
<evidence type="ECO:0000313" key="10">
    <source>
        <dbReference type="Proteomes" id="UP000190162"/>
    </source>
</evidence>
<organism evidence="9 10">
    <name type="scientific">Enterovibrio nigricans DSM 22720</name>
    <dbReference type="NCBI Taxonomy" id="1121868"/>
    <lineage>
        <taxon>Bacteria</taxon>
        <taxon>Pseudomonadati</taxon>
        <taxon>Pseudomonadota</taxon>
        <taxon>Gammaproteobacteria</taxon>
        <taxon>Vibrionales</taxon>
        <taxon>Vibrionaceae</taxon>
        <taxon>Enterovibrio</taxon>
    </lineage>
</organism>
<keyword evidence="6 7" id="KW-0472">Membrane</keyword>
<dbReference type="RefSeq" id="WP_078754329.1">
    <property type="nucleotide sequence ID" value="NZ_FUXU01000094.1"/>
</dbReference>
<evidence type="ECO:0000256" key="7">
    <source>
        <dbReference type="SAM" id="Phobius"/>
    </source>
</evidence>
<feature type="transmembrane region" description="Helical" evidence="7">
    <location>
        <begin position="341"/>
        <end position="361"/>
    </location>
</feature>
<evidence type="ECO:0000256" key="1">
    <source>
        <dbReference type="ARBA" id="ARBA00004651"/>
    </source>
</evidence>
<dbReference type="PANTHER" id="PTHR43850:SF2">
    <property type="entry name" value="ABC TRANSPORTER ATP-BINDING PROTEIN MA_4021-RELATED"/>
    <property type="match status" value="1"/>
</dbReference>
<dbReference type="Proteomes" id="UP000190162">
    <property type="component" value="Unassembled WGS sequence"/>
</dbReference>
<reference evidence="10" key="1">
    <citation type="submission" date="2017-02" db="EMBL/GenBank/DDBJ databases">
        <authorList>
            <person name="Varghese N."/>
            <person name="Submissions S."/>
        </authorList>
    </citation>
    <scope>NUCLEOTIDE SEQUENCE [LARGE SCALE GENOMIC DNA]</scope>
    <source>
        <strain evidence="10">DSM 22720</strain>
    </source>
</reference>
<keyword evidence="4" id="KW-0067">ATP-binding</keyword>
<feature type="transmembrane region" description="Helical" evidence="7">
    <location>
        <begin position="226"/>
        <end position="246"/>
    </location>
</feature>
<dbReference type="GO" id="GO:0005886">
    <property type="term" value="C:plasma membrane"/>
    <property type="evidence" value="ECO:0007669"/>
    <property type="project" value="UniProtKB-SubCell"/>
</dbReference>
<evidence type="ECO:0000256" key="5">
    <source>
        <dbReference type="ARBA" id="ARBA00022989"/>
    </source>
</evidence>
<evidence type="ECO:0000256" key="3">
    <source>
        <dbReference type="ARBA" id="ARBA00022741"/>
    </source>
</evidence>
<dbReference type="SUPFAM" id="SSF90123">
    <property type="entry name" value="ABC transporter transmembrane region"/>
    <property type="match status" value="1"/>
</dbReference>
<evidence type="ECO:0000256" key="4">
    <source>
        <dbReference type="ARBA" id="ARBA00022840"/>
    </source>
</evidence>
<dbReference type="InterPro" id="IPR027417">
    <property type="entry name" value="P-loop_NTPase"/>
</dbReference>
<dbReference type="GO" id="GO:0005524">
    <property type="term" value="F:ATP binding"/>
    <property type="evidence" value="ECO:0007669"/>
    <property type="project" value="UniProtKB-KW"/>
</dbReference>
<dbReference type="InterPro" id="IPR036640">
    <property type="entry name" value="ABC1_TM_sf"/>
</dbReference>
<name>A0A1T4VRG6_9GAMM</name>
<dbReference type="PROSITE" id="PS50893">
    <property type="entry name" value="ABC_TRANSPORTER_2"/>
    <property type="match status" value="1"/>
</dbReference>
<dbReference type="Pfam" id="PF00005">
    <property type="entry name" value="ABC_tran"/>
    <property type="match status" value="1"/>
</dbReference>
<keyword evidence="2 7" id="KW-0812">Transmembrane</keyword>
<accession>A0A1T4VRG6</accession>
<dbReference type="AlphaFoldDB" id="A0A1T4VRG6"/>
<feature type="transmembrane region" description="Helical" evidence="7">
    <location>
        <begin position="126"/>
        <end position="145"/>
    </location>
</feature>
<sequence length="645" mass="73934">MINAFLPLLYDYGINTKTGFLNKLKEIGDNEDLVIKAFESECESNLFRYKIMFGRVSSKSQILSSFVVVHDNKHKFIKCVNGHYYSNEGFVDISSFEGCRYFLIREVVKVSAPKEIMHEIVNFTPVWSMLLLLLTPFALVTPLYTNIFNTRIIHSNNVSTLIIVSIVFLSAYVFEFLSKKQIKKKCLALNHKSSLIFERYVLKLTPYYKGFSSVHNVKTIEQYRKMVWDFIPTILSDILTFVILFVTLSLFISWLSVYFLIFYIIIALVFYAYRSRLYKYLIELESSSNDVLKFRVSNTASKINIPYINKNILFSKYLAMYNGSQFYEDKIANFNFYWDELAKFVSFLALFLLFIVVFFGIKTSDVNPAYMIVLFIIGSRLSSSIVQIVTRASYLKAAIFHLDKSLDSLISDELLDIKEIDKPGVVLNDLQKIKIKDLSVVINSKVILKNISAKFHKGVLYGIKGSVGSGKSTLLKSIVGASREYNGKIEYDGVDLNSIDSSFFSANVNYLNASENQFFSGSLEDNFLIRNCNSKKIINLVLKECFGSRVFDYQTMHVDDIESIPMSTGQRRKLLFMLSLLDKSELYVFDEVLVNLSKDDIVRCLLLMKEYTKDAIVILASHNDSILNACDVVYEVKNSTLIMAD</sequence>
<dbReference type="GO" id="GO:0016887">
    <property type="term" value="F:ATP hydrolysis activity"/>
    <property type="evidence" value="ECO:0007669"/>
    <property type="project" value="InterPro"/>
</dbReference>
<proteinExistence type="predicted"/>
<evidence type="ECO:0000313" key="9">
    <source>
        <dbReference type="EMBL" id="SKA67582.1"/>
    </source>
</evidence>
<feature type="transmembrane region" description="Helical" evidence="7">
    <location>
        <begin position="252"/>
        <end position="273"/>
    </location>
</feature>
<dbReference type="EMBL" id="FUXU01000094">
    <property type="protein sequence ID" value="SKA67582.1"/>
    <property type="molecule type" value="Genomic_DNA"/>
</dbReference>
<keyword evidence="3" id="KW-0547">Nucleotide-binding</keyword>
<dbReference type="InterPro" id="IPR003439">
    <property type="entry name" value="ABC_transporter-like_ATP-bd"/>
</dbReference>
<dbReference type="InterPro" id="IPR003593">
    <property type="entry name" value="AAA+_ATPase"/>
</dbReference>
<evidence type="ECO:0000259" key="8">
    <source>
        <dbReference type="PROSITE" id="PS50893"/>
    </source>
</evidence>
<gene>
    <name evidence="9" type="ORF">SAMN02745132_04223</name>
</gene>
<evidence type="ECO:0000256" key="2">
    <source>
        <dbReference type="ARBA" id="ARBA00022692"/>
    </source>
</evidence>